<dbReference type="Pfam" id="PF00505">
    <property type="entry name" value="HMG_box"/>
    <property type="match status" value="1"/>
</dbReference>
<dbReference type="PROSITE" id="PS50118">
    <property type="entry name" value="HMG_BOX_2"/>
    <property type="match status" value="1"/>
</dbReference>
<feature type="region of interest" description="Disordered" evidence="5">
    <location>
        <begin position="146"/>
        <end position="175"/>
    </location>
</feature>
<evidence type="ECO:0000259" key="6">
    <source>
        <dbReference type="PROSITE" id="PS50118"/>
    </source>
</evidence>
<evidence type="ECO:0000256" key="2">
    <source>
        <dbReference type="ARBA" id="ARBA00023125"/>
    </source>
</evidence>
<comment type="subcellular location">
    <subcellularLocation>
        <location evidence="1">Nucleus</location>
    </subcellularLocation>
</comment>
<keyword evidence="8" id="KW-1185">Reference proteome</keyword>
<reference evidence="7 8" key="1">
    <citation type="submission" date="2019-06" db="EMBL/GenBank/DDBJ databases">
        <title>Discovery of a novel chromosome fission-fusion reversal in muntjac.</title>
        <authorList>
            <person name="Mudd A.B."/>
            <person name="Bredeson J.V."/>
            <person name="Baum R."/>
            <person name="Hockemeyer D."/>
            <person name="Rokhsar D.S."/>
        </authorList>
    </citation>
    <scope>NUCLEOTIDE SEQUENCE [LARGE SCALE GENOMIC DNA]</scope>
    <source>
        <strain evidence="7">UCam_UCB_Mr</strain>
        <tissue evidence="7">Fibroblast cell line</tissue>
    </source>
</reference>
<evidence type="ECO:0000256" key="3">
    <source>
        <dbReference type="ARBA" id="ARBA00023242"/>
    </source>
</evidence>
<accession>A0A5N3XS93</accession>
<evidence type="ECO:0000256" key="5">
    <source>
        <dbReference type="SAM" id="MobiDB-lite"/>
    </source>
</evidence>
<feature type="region of interest" description="Disordered" evidence="5">
    <location>
        <begin position="237"/>
        <end position="343"/>
    </location>
</feature>
<proteinExistence type="predicted"/>
<feature type="DNA-binding region" description="HMG box" evidence="4">
    <location>
        <begin position="76"/>
        <end position="144"/>
    </location>
</feature>
<sequence length="343" mass="39547">MTGPEKTFYSYWNVKIKISSSDKHMFKITQSMMDWEKIISCSVRKLHTLTELVLEAKKNVNNPSKSRKHKKHPDLPKNPLTAYFRFFKEMRPLYLKKHPKVSNQELTKVLPEEYRKLPEQFKLKYCQDFQKEEQEFQEKMALFKEQHPNVVQNSKKPDIPKGSQSKPKKPPMNGYHKFHQDLWSSRELKVVPPRERMVEISRRWQWKQAEEPQTQYKVDLDSGSRLPPEEYAAYREATCAKHKNMSVTGGPNSKIRRMGLQSPSSGNLQGRLREDQVLQAAESESSDTTGEHSPASRRSEENEEEEEGSSSSPSSEDEDGDSEPEDRGSSSSSSGDSSDSDSD</sequence>
<comment type="caution">
    <text evidence="7">The sequence shown here is derived from an EMBL/GenBank/DDBJ whole genome shotgun (WGS) entry which is preliminary data.</text>
</comment>
<gene>
    <name evidence="7" type="ORF">FD755_011272</name>
</gene>
<dbReference type="PANTHER" id="PTHR46318">
    <property type="entry name" value="UPSTREAM BINDING TRANSCRIPTION FACTOR"/>
    <property type="match status" value="1"/>
</dbReference>
<dbReference type="CDD" id="cd21998">
    <property type="entry name" value="HMG-box_UBF1_rpt1-like"/>
    <property type="match status" value="1"/>
</dbReference>
<dbReference type="GO" id="GO:0003677">
    <property type="term" value="F:DNA binding"/>
    <property type="evidence" value="ECO:0007669"/>
    <property type="project" value="UniProtKB-UniRule"/>
</dbReference>
<dbReference type="AlphaFoldDB" id="A0A5N3XS93"/>
<dbReference type="SMART" id="SM00398">
    <property type="entry name" value="HMG"/>
    <property type="match status" value="1"/>
</dbReference>
<protein>
    <recommendedName>
        <fullName evidence="6">HMG box domain-containing protein</fullName>
    </recommendedName>
</protein>
<keyword evidence="2 4" id="KW-0238">DNA-binding</keyword>
<dbReference type="InterPro" id="IPR036910">
    <property type="entry name" value="HMG_box_dom_sf"/>
</dbReference>
<dbReference type="InterPro" id="IPR009071">
    <property type="entry name" value="HMG_box_dom"/>
</dbReference>
<dbReference type="SUPFAM" id="SSF47095">
    <property type="entry name" value="HMG-box"/>
    <property type="match status" value="2"/>
</dbReference>
<evidence type="ECO:0000313" key="8">
    <source>
        <dbReference type="Proteomes" id="UP000326062"/>
    </source>
</evidence>
<dbReference type="Proteomes" id="UP000326062">
    <property type="component" value="Chromosome 5"/>
</dbReference>
<feature type="domain" description="HMG box" evidence="6">
    <location>
        <begin position="76"/>
        <end position="144"/>
    </location>
</feature>
<organism evidence="7 8">
    <name type="scientific">Muntiacus reevesi</name>
    <name type="common">Reeves' muntjac</name>
    <name type="synonym">Cervus reevesi</name>
    <dbReference type="NCBI Taxonomy" id="9886"/>
    <lineage>
        <taxon>Eukaryota</taxon>
        <taxon>Metazoa</taxon>
        <taxon>Chordata</taxon>
        <taxon>Craniata</taxon>
        <taxon>Vertebrata</taxon>
        <taxon>Euteleostomi</taxon>
        <taxon>Mammalia</taxon>
        <taxon>Eutheria</taxon>
        <taxon>Laurasiatheria</taxon>
        <taxon>Artiodactyla</taxon>
        <taxon>Ruminantia</taxon>
        <taxon>Pecora</taxon>
        <taxon>Cervidae</taxon>
        <taxon>Muntiacinae</taxon>
        <taxon>Muntiacus</taxon>
    </lineage>
</organism>
<dbReference type="EMBL" id="VCEB01000005">
    <property type="protein sequence ID" value="KAB0376828.1"/>
    <property type="molecule type" value="Genomic_DNA"/>
</dbReference>
<dbReference type="PANTHER" id="PTHR46318:SF1">
    <property type="entry name" value="UPSTREAM-BINDING FACTOR 1-LIKE PROTEIN 1-RELATED"/>
    <property type="match status" value="1"/>
</dbReference>
<feature type="compositionally biased region" description="Acidic residues" evidence="5">
    <location>
        <begin position="315"/>
        <end position="324"/>
    </location>
</feature>
<keyword evidence="3 4" id="KW-0539">Nucleus</keyword>
<name>A0A5N3XS93_MUNRE</name>
<evidence type="ECO:0000313" key="7">
    <source>
        <dbReference type="EMBL" id="KAB0376828.1"/>
    </source>
</evidence>
<dbReference type="Gene3D" id="1.10.30.10">
    <property type="entry name" value="High mobility group box domain"/>
    <property type="match status" value="2"/>
</dbReference>
<dbReference type="InterPro" id="IPR051762">
    <property type="entry name" value="UBF1"/>
</dbReference>
<evidence type="ECO:0000256" key="4">
    <source>
        <dbReference type="PROSITE-ProRule" id="PRU00267"/>
    </source>
</evidence>
<evidence type="ECO:0000256" key="1">
    <source>
        <dbReference type="ARBA" id="ARBA00004123"/>
    </source>
</evidence>
<dbReference type="GO" id="GO:0005634">
    <property type="term" value="C:nucleus"/>
    <property type="evidence" value="ECO:0007669"/>
    <property type="project" value="UniProtKB-SubCell"/>
</dbReference>